<dbReference type="AlphaFoldDB" id="A0A0K0EHH3"/>
<protein>
    <submittedName>
        <fullName evidence="3 4">Uncharacterized protein</fullName>
    </submittedName>
</protein>
<evidence type="ECO:0000313" key="3">
    <source>
        <dbReference type="WBParaSite" id="SSTP_0000892800.1"/>
    </source>
</evidence>
<dbReference type="WBParaSite" id="TCONS_00000837.p1">
    <property type="protein sequence ID" value="TCONS_00000837.p1"/>
    <property type="gene ID" value="XLOC_000802"/>
</dbReference>
<reference evidence="3" key="1">
    <citation type="submission" date="2015-08" db="UniProtKB">
        <authorList>
            <consortium name="WormBaseParasite"/>
        </authorList>
    </citation>
    <scope>IDENTIFICATION</scope>
</reference>
<proteinExistence type="predicted"/>
<sequence>MFKIILTLSLIIISLQEKQIPSLKDIEDYNDPILKEIFNKVQKTTTHSYKNQDSTKELTEFNQQQFTRNQPTFNQRFSNLPNTDEEKGPMFKSTYDYSSYKNIALTPNNMASLANDGYNAFINGARELTNTIPATLSNGALMLLG</sequence>
<feature type="chain" id="PRO_5005328198" evidence="1">
    <location>
        <begin position="18"/>
        <end position="145"/>
    </location>
</feature>
<keyword evidence="1" id="KW-0732">Signal</keyword>
<accession>A0A0K0EHH3</accession>
<dbReference type="WBParaSite" id="SSTP_0000892800.1">
    <property type="protein sequence ID" value="SSTP_0000892800.1"/>
    <property type="gene ID" value="SSTP_0000892800"/>
</dbReference>
<name>A0A0K0EHH3_STRER</name>
<evidence type="ECO:0000256" key="1">
    <source>
        <dbReference type="SAM" id="SignalP"/>
    </source>
</evidence>
<feature type="signal peptide" evidence="1">
    <location>
        <begin position="1"/>
        <end position="17"/>
    </location>
</feature>
<organism evidence="3">
    <name type="scientific">Strongyloides stercoralis</name>
    <name type="common">Threadworm</name>
    <dbReference type="NCBI Taxonomy" id="6248"/>
    <lineage>
        <taxon>Eukaryota</taxon>
        <taxon>Metazoa</taxon>
        <taxon>Ecdysozoa</taxon>
        <taxon>Nematoda</taxon>
        <taxon>Chromadorea</taxon>
        <taxon>Rhabditida</taxon>
        <taxon>Tylenchina</taxon>
        <taxon>Panagrolaimomorpha</taxon>
        <taxon>Strongyloidoidea</taxon>
        <taxon>Strongyloididae</taxon>
        <taxon>Strongyloides</taxon>
    </lineage>
</organism>
<keyword evidence="2" id="KW-1185">Reference proteome</keyword>
<dbReference type="Proteomes" id="UP000035681">
    <property type="component" value="Unplaced"/>
</dbReference>
<evidence type="ECO:0000313" key="4">
    <source>
        <dbReference type="WBParaSite" id="TCONS_00000837.p1"/>
    </source>
</evidence>
<evidence type="ECO:0000313" key="2">
    <source>
        <dbReference type="Proteomes" id="UP000035681"/>
    </source>
</evidence>